<organism evidence="1">
    <name type="scientific">marine sediment metagenome</name>
    <dbReference type="NCBI Taxonomy" id="412755"/>
    <lineage>
        <taxon>unclassified sequences</taxon>
        <taxon>metagenomes</taxon>
        <taxon>ecological metagenomes</taxon>
    </lineage>
</organism>
<proteinExistence type="predicted"/>
<dbReference type="AlphaFoldDB" id="A0A0F9BPZ9"/>
<name>A0A0F9BPZ9_9ZZZZ</name>
<protein>
    <submittedName>
        <fullName evidence="1">Uncharacterized protein</fullName>
    </submittedName>
</protein>
<gene>
    <name evidence="1" type="ORF">LCGC14_2701190</name>
</gene>
<reference evidence="1" key="1">
    <citation type="journal article" date="2015" name="Nature">
        <title>Complex archaea that bridge the gap between prokaryotes and eukaryotes.</title>
        <authorList>
            <person name="Spang A."/>
            <person name="Saw J.H."/>
            <person name="Jorgensen S.L."/>
            <person name="Zaremba-Niedzwiedzka K."/>
            <person name="Martijn J."/>
            <person name="Lind A.E."/>
            <person name="van Eijk R."/>
            <person name="Schleper C."/>
            <person name="Guy L."/>
            <person name="Ettema T.J."/>
        </authorList>
    </citation>
    <scope>NUCLEOTIDE SEQUENCE</scope>
</reference>
<evidence type="ECO:0000313" key="1">
    <source>
        <dbReference type="EMBL" id="KKK92614.1"/>
    </source>
</evidence>
<comment type="caution">
    <text evidence="1">The sequence shown here is derived from an EMBL/GenBank/DDBJ whole genome shotgun (WGS) entry which is preliminary data.</text>
</comment>
<dbReference type="EMBL" id="LAZR01048137">
    <property type="protein sequence ID" value="KKK92614.1"/>
    <property type="molecule type" value="Genomic_DNA"/>
</dbReference>
<accession>A0A0F9BPZ9</accession>
<sequence length="57" mass="6640">MKTIKELDKEIKLRKCYLPHLAGELKALKDVLELIDELCCDADICPLKELKKRITEK</sequence>